<evidence type="ECO:0000313" key="3">
    <source>
        <dbReference type="EMBL" id="HGU41573.1"/>
    </source>
</evidence>
<dbReference type="EMBL" id="DTBH01000136">
    <property type="protein sequence ID" value="HGQ77516.1"/>
    <property type="molecule type" value="Genomic_DNA"/>
</dbReference>
<name>A0A7C4RYA3_FERPE</name>
<dbReference type="AlphaFoldDB" id="A0A7C4RYA3"/>
<dbReference type="EMBL" id="DSZT01000045">
    <property type="protein sequence ID" value="HGU41573.1"/>
    <property type="molecule type" value="Genomic_DNA"/>
</dbReference>
<comment type="caution">
    <text evidence="3">The sequence shown here is derived from an EMBL/GenBank/DDBJ whole genome shotgun (WGS) entry which is preliminary data.</text>
</comment>
<dbReference type="Pfam" id="PF09820">
    <property type="entry name" value="AAA-ATPase_like"/>
    <property type="match status" value="1"/>
</dbReference>
<dbReference type="PANTHER" id="PTHR34825:SF1">
    <property type="entry name" value="AAA-ATPASE-LIKE DOMAIN-CONTAINING PROTEIN"/>
    <property type="match status" value="1"/>
</dbReference>
<accession>A0A7C4RYA3</accession>
<organism evidence="3">
    <name type="scientific">Fervidobacterium pennivorans</name>
    <dbReference type="NCBI Taxonomy" id="93466"/>
    <lineage>
        <taxon>Bacteria</taxon>
        <taxon>Thermotogati</taxon>
        <taxon>Thermotogota</taxon>
        <taxon>Thermotogae</taxon>
        <taxon>Thermotogales</taxon>
        <taxon>Fervidobacteriaceae</taxon>
        <taxon>Fervidobacterium</taxon>
    </lineage>
</organism>
<dbReference type="InterPro" id="IPR018631">
    <property type="entry name" value="AAA-ATPase-like_dom"/>
</dbReference>
<sequence>MKELPLGVNDYKDIIKGNFIYVDKTKYIYELVRREKGIYFLSHPRRFGKSLLLSTLNCLFRGKKELFKDTWIHDKWDWQEYPVIRIDLTDALTRNIDVFRKDLIQIVRKQSIDLGVSLDEKEEPRTEINEYVTRKAYTMVMSIFR</sequence>
<reference evidence="3" key="1">
    <citation type="journal article" date="2020" name="mSystems">
        <title>Genome- and Community-Level Interaction Insights into Carbon Utilization and Element Cycling Functions of Hydrothermarchaeota in Hydrothermal Sediment.</title>
        <authorList>
            <person name="Zhou Z."/>
            <person name="Liu Y."/>
            <person name="Xu W."/>
            <person name="Pan J."/>
            <person name="Luo Z.H."/>
            <person name="Li M."/>
        </authorList>
    </citation>
    <scope>NUCLEOTIDE SEQUENCE [LARGE SCALE GENOMIC DNA]</scope>
    <source>
        <strain evidence="3">SpSt-604</strain>
        <strain evidence="2">SpSt-640</strain>
    </source>
</reference>
<gene>
    <name evidence="3" type="ORF">ENT72_01415</name>
    <name evidence="2" type="ORF">ENU12_06400</name>
</gene>
<evidence type="ECO:0000259" key="1">
    <source>
        <dbReference type="Pfam" id="PF09820"/>
    </source>
</evidence>
<protein>
    <recommendedName>
        <fullName evidence="1">AAA-ATPase-like domain-containing protein</fullName>
    </recommendedName>
</protein>
<feature type="domain" description="AAA-ATPase-like" evidence="1">
    <location>
        <begin position="5"/>
        <end position="135"/>
    </location>
</feature>
<evidence type="ECO:0000313" key="2">
    <source>
        <dbReference type="EMBL" id="HGQ77516.1"/>
    </source>
</evidence>
<dbReference type="PANTHER" id="PTHR34825">
    <property type="entry name" value="CONSERVED PROTEIN, WITH A WEAK D-GALACTARATE DEHYDRATASE/ALTRONATE HYDROLASE DOMAIN"/>
    <property type="match status" value="1"/>
</dbReference>
<proteinExistence type="predicted"/>